<evidence type="ECO:0000256" key="6">
    <source>
        <dbReference type="RuleBase" id="RU003968"/>
    </source>
</evidence>
<evidence type="ECO:0000259" key="7">
    <source>
        <dbReference type="PROSITE" id="PS00623"/>
    </source>
</evidence>
<dbReference type="PROSITE" id="PS00624">
    <property type="entry name" value="GMC_OXRED_2"/>
    <property type="match status" value="1"/>
</dbReference>
<evidence type="ECO:0000256" key="2">
    <source>
        <dbReference type="ARBA" id="ARBA00010790"/>
    </source>
</evidence>
<dbReference type="Pfam" id="PF05199">
    <property type="entry name" value="GMC_oxred_C"/>
    <property type="match status" value="1"/>
</dbReference>
<accession>T1GQ19</accession>
<dbReference type="InterPro" id="IPR000172">
    <property type="entry name" value="GMC_OxRdtase_N"/>
</dbReference>
<dbReference type="AlphaFoldDB" id="T1GQ19"/>
<dbReference type="GO" id="GO:0016614">
    <property type="term" value="F:oxidoreductase activity, acting on CH-OH group of donors"/>
    <property type="evidence" value="ECO:0007669"/>
    <property type="project" value="InterPro"/>
</dbReference>
<evidence type="ECO:0000259" key="8">
    <source>
        <dbReference type="PROSITE" id="PS00624"/>
    </source>
</evidence>
<dbReference type="STRING" id="36166.T1GQ19"/>
<organism evidence="9 10">
    <name type="scientific">Megaselia scalaris</name>
    <name type="common">Humpbacked fly</name>
    <name type="synonym">Phora scalaris</name>
    <dbReference type="NCBI Taxonomy" id="36166"/>
    <lineage>
        <taxon>Eukaryota</taxon>
        <taxon>Metazoa</taxon>
        <taxon>Ecdysozoa</taxon>
        <taxon>Arthropoda</taxon>
        <taxon>Hexapoda</taxon>
        <taxon>Insecta</taxon>
        <taxon>Pterygota</taxon>
        <taxon>Neoptera</taxon>
        <taxon>Endopterygota</taxon>
        <taxon>Diptera</taxon>
        <taxon>Brachycera</taxon>
        <taxon>Muscomorpha</taxon>
        <taxon>Platypezoidea</taxon>
        <taxon>Phoridae</taxon>
        <taxon>Megaseliini</taxon>
        <taxon>Megaselia</taxon>
    </lineage>
</organism>
<evidence type="ECO:0000313" key="10">
    <source>
        <dbReference type="Proteomes" id="UP000015102"/>
    </source>
</evidence>
<dbReference type="EnsemblMetazoa" id="MESCA005717-RA">
    <property type="protein sequence ID" value="MESCA005717-PA"/>
    <property type="gene ID" value="MESCA005717"/>
</dbReference>
<feature type="binding site" evidence="5">
    <location>
        <position position="206"/>
    </location>
    <ligand>
        <name>FAD</name>
        <dbReference type="ChEBI" id="CHEBI:57692"/>
    </ligand>
</feature>
<dbReference type="SUPFAM" id="SSF54373">
    <property type="entry name" value="FAD-linked reductases, C-terminal domain"/>
    <property type="match status" value="1"/>
</dbReference>
<evidence type="ECO:0000256" key="4">
    <source>
        <dbReference type="ARBA" id="ARBA00022827"/>
    </source>
</evidence>
<reference evidence="10" key="1">
    <citation type="submission" date="2013-02" db="EMBL/GenBank/DDBJ databases">
        <authorList>
            <person name="Hughes D."/>
        </authorList>
    </citation>
    <scope>NUCLEOTIDE SEQUENCE</scope>
    <source>
        <strain>Durham</strain>
        <strain evidence="10">NC isolate 2 -- Noor lab</strain>
    </source>
</reference>
<dbReference type="Gene3D" id="3.50.50.60">
    <property type="entry name" value="FAD/NAD(P)-binding domain"/>
    <property type="match status" value="1"/>
</dbReference>
<dbReference type="InterPro" id="IPR012132">
    <property type="entry name" value="GMC_OxRdtase"/>
</dbReference>
<feature type="domain" description="Glucose-methanol-choline oxidoreductase N-terminal" evidence="7">
    <location>
        <begin position="77"/>
        <end position="100"/>
    </location>
</feature>
<protein>
    <recommendedName>
        <fullName evidence="7 8">Glucose-methanol-choline oxidoreductase N-terminal domain-containing protein</fullName>
    </recommendedName>
</protein>
<dbReference type="EMBL" id="CAQQ02191047">
    <property type="status" value="NOT_ANNOTATED_CDS"/>
    <property type="molecule type" value="Genomic_DNA"/>
</dbReference>
<name>T1GQ19_MEGSC</name>
<dbReference type="Proteomes" id="UP000015102">
    <property type="component" value="Unassembled WGS sequence"/>
</dbReference>
<dbReference type="EMBL" id="CAQQ02191048">
    <property type="status" value="NOT_ANNOTATED_CDS"/>
    <property type="molecule type" value="Genomic_DNA"/>
</dbReference>
<dbReference type="PANTHER" id="PTHR11552">
    <property type="entry name" value="GLUCOSE-METHANOL-CHOLINE GMC OXIDOREDUCTASE"/>
    <property type="match status" value="1"/>
</dbReference>
<comment type="cofactor">
    <cofactor evidence="1 5">
        <name>FAD</name>
        <dbReference type="ChEBI" id="CHEBI:57692"/>
    </cofactor>
</comment>
<dbReference type="Pfam" id="PF00732">
    <property type="entry name" value="GMC_oxred_N"/>
    <property type="match status" value="1"/>
</dbReference>
<evidence type="ECO:0000256" key="1">
    <source>
        <dbReference type="ARBA" id="ARBA00001974"/>
    </source>
</evidence>
<evidence type="ECO:0000256" key="5">
    <source>
        <dbReference type="PIRSR" id="PIRSR000137-2"/>
    </source>
</evidence>
<keyword evidence="4 5" id="KW-0274">FAD</keyword>
<dbReference type="PANTHER" id="PTHR11552:SF147">
    <property type="entry name" value="CHOLINE DEHYDROGENASE, MITOCHONDRIAL"/>
    <property type="match status" value="1"/>
</dbReference>
<dbReference type="PIRSF" id="PIRSF000137">
    <property type="entry name" value="Alcohol_oxidase"/>
    <property type="match status" value="1"/>
</dbReference>
<evidence type="ECO:0000313" key="9">
    <source>
        <dbReference type="EnsemblMetazoa" id="MESCA005717-PA"/>
    </source>
</evidence>
<dbReference type="HOGENOM" id="CLU_002865_7_0_1"/>
<keyword evidence="10" id="KW-1185">Reference proteome</keyword>
<dbReference type="GO" id="GO:0050660">
    <property type="term" value="F:flavin adenine dinucleotide binding"/>
    <property type="evidence" value="ECO:0007669"/>
    <property type="project" value="InterPro"/>
</dbReference>
<proteinExistence type="inferred from homology"/>
<dbReference type="InterPro" id="IPR007867">
    <property type="entry name" value="GMC_OxRtase_C"/>
</dbReference>
<dbReference type="Gene3D" id="3.30.560.10">
    <property type="entry name" value="Glucose Oxidase, domain 3"/>
    <property type="match status" value="1"/>
</dbReference>
<feature type="domain" description="Glucose-methanol-choline oxidoreductase N-terminal" evidence="8">
    <location>
        <begin position="242"/>
        <end position="256"/>
    </location>
</feature>
<feature type="binding site" evidence="5">
    <location>
        <begin position="87"/>
        <end position="90"/>
    </location>
    <ligand>
        <name>FAD</name>
        <dbReference type="ChEBI" id="CHEBI:57692"/>
    </ligand>
</feature>
<keyword evidence="3 6" id="KW-0285">Flavoprotein</keyword>
<sequence>MYITAGSAGSVVANRLSANPNWKVLVLEAGGNPPIESEIPSMPYLMQKTDATFNYFTDPSPDYCLAYKNNSCYWPRGKMIGGSGAINAMVYVRGNKEDYDNWERLGNKGWGWNGVLPYFEKSRKFVDGSGLALNRYDESDKILEIVKKSALELGNKEVVDFDGLNDIGYTETPSTQENGRRMSTGKTYLAKAKDRSNLHVIKNAVVKKINLSRESKTADSVTFIYQGSKEFTVKKEIICSAGAVDTPKILLHSGIGPREQMKKFGIPIVKDLPVGQHLQDHSMIPVMFKIQEKSAKPFDLKQKLVDLQNYLLENKGPIGRLGLSLVGFVNTDPDSDSPYPDIGTYHLPIRRQDPFIDVFLNAFNFKEEVVKPVRDAHDKAHLVVVYLCIQRPTSIGEIKLNSRDYNEDLSIVPNYLGTDYDVDVMLRGLKYQLSLENSKTFKENGGEFIKLNIPECDDFEFKSDKYLRCFMKYMITTIYHPIGTAKMGPDSDPLAVVNSNLKVKGINNLRVIDASIMPFMISANTNGPTIMIAEKGTDFIINDWNAKDEL</sequence>
<dbReference type="InterPro" id="IPR036188">
    <property type="entry name" value="FAD/NAD-bd_sf"/>
</dbReference>
<comment type="similarity">
    <text evidence="2 6">Belongs to the GMC oxidoreductase family.</text>
</comment>
<dbReference type="SUPFAM" id="SSF51905">
    <property type="entry name" value="FAD/NAD(P)-binding domain"/>
    <property type="match status" value="1"/>
</dbReference>
<dbReference type="PROSITE" id="PS00623">
    <property type="entry name" value="GMC_OXRED_1"/>
    <property type="match status" value="1"/>
</dbReference>
<evidence type="ECO:0000256" key="3">
    <source>
        <dbReference type="ARBA" id="ARBA00022630"/>
    </source>
</evidence>
<dbReference type="OMA" id="TYSPFFW"/>
<reference evidence="9" key="2">
    <citation type="submission" date="2015-06" db="UniProtKB">
        <authorList>
            <consortium name="EnsemblMetazoa"/>
        </authorList>
    </citation>
    <scope>IDENTIFICATION</scope>
</reference>